<evidence type="ECO:0000313" key="2">
    <source>
        <dbReference type="EMBL" id="MFC0562450.1"/>
    </source>
</evidence>
<evidence type="ECO:0000313" key="3">
    <source>
        <dbReference type="Proteomes" id="UP001589833"/>
    </source>
</evidence>
<comment type="similarity">
    <text evidence="1">Belongs to the ferrochelatase family.</text>
</comment>
<evidence type="ECO:0000256" key="1">
    <source>
        <dbReference type="RuleBase" id="RU004185"/>
    </source>
</evidence>
<proteinExistence type="inferred from homology"/>
<dbReference type="EMBL" id="JBHLTR010000131">
    <property type="protein sequence ID" value="MFC0562450.1"/>
    <property type="molecule type" value="Genomic_DNA"/>
</dbReference>
<reference evidence="2 3" key="1">
    <citation type="submission" date="2024-09" db="EMBL/GenBank/DDBJ databases">
        <authorList>
            <person name="Sun Q."/>
            <person name="Mori K."/>
        </authorList>
    </citation>
    <scope>NUCLEOTIDE SEQUENCE [LARGE SCALE GENOMIC DNA]</scope>
    <source>
        <strain evidence="2 3">NCAIM B.02301</strain>
    </source>
</reference>
<dbReference type="PANTHER" id="PTHR11108">
    <property type="entry name" value="FERROCHELATASE"/>
    <property type="match status" value="1"/>
</dbReference>
<name>A0ABV6NNV2_9BACI</name>
<sequence>MSITAEVKTDFSIEVYNRRAQKVAEELGGLEIHSIHDWYQEKGFIQYWSDQISKILLELNKEELESTVVICSAHSLPEKILEYSDPYPDQCTFRICFRSFRGAL</sequence>
<dbReference type="InterPro" id="IPR001015">
    <property type="entry name" value="Ferrochelatase"/>
</dbReference>
<accession>A0ABV6NNV2</accession>
<gene>
    <name evidence="2" type="ORF">ACFFH4_26845</name>
</gene>
<organism evidence="2 3">
    <name type="scientific">Halalkalibacter alkalisediminis</name>
    <dbReference type="NCBI Taxonomy" id="935616"/>
    <lineage>
        <taxon>Bacteria</taxon>
        <taxon>Bacillati</taxon>
        <taxon>Bacillota</taxon>
        <taxon>Bacilli</taxon>
        <taxon>Bacillales</taxon>
        <taxon>Bacillaceae</taxon>
        <taxon>Halalkalibacter</taxon>
    </lineage>
</organism>
<protein>
    <submittedName>
        <fullName evidence="2">Ferrochelatase</fullName>
    </submittedName>
</protein>
<dbReference type="SUPFAM" id="SSF53800">
    <property type="entry name" value="Chelatase"/>
    <property type="match status" value="1"/>
</dbReference>
<keyword evidence="3" id="KW-1185">Reference proteome</keyword>
<dbReference type="Proteomes" id="UP001589833">
    <property type="component" value="Unassembled WGS sequence"/>
</dbReference>
<dbReference type="Pfam" id="PF00762">
    <property type="entry name" value="Ferrochelatase"/>
    <property type="match status" value="1"/>
</dbReference>
<dbReference type="RefSeq" id="WP_273844714.1">
    <property type="nucleotide sequence ID" value="NZ_JAQQWT010000010.1"/>
</dbReference>
<dbReference type="Gene3D" id="3.40.50.1400">
    <property type="match status" value="2"/>
</dbReference>
<comment type="caution">
    <text evidence="2">The sequence shown here is derived from an EMBL/GenBank/DDBJ whole genome shotgun (WGS) entry which is preliminary data.</text>
</comment>
<dbReference type="PANTHER" id="PTHR11108:SF1">
    <property type="entry name" value="FERROCHELATASE, MITOCHONDRIAL"/>
    <property type="match status" value="1"/>
</dbReference>